<gene>
    <name evidence="1" type="ORF">N7U66_12465</name>
</gene>
<dbReference type="KEGG" id="lnu:N7U66_12465"/>
<dbReference type="AlphaFoldDB" id="A0A9E8MT54"/>
<reference evidence="1" key="1">
    <citation type="submission" date="2022-11" db="EMBL/GenBank/DDBJ databases">
        <title>Lacinutrix neustonica HL-RS19T sp. nov., isolated from the surface microlayer sample of brackish Lake Shihwa.</title>
        <authorList>
            <person name="Choi J.Y."/>
            <person name="Hwang C.Y."/>
        </authorList>
    </citation>
    <scope>NUCLEOTIDE SEQUENCE</scope>
    <source>
        <strain evidence="1">HL-RS19</strain>
    </source>
</reference>
<dbReference type="Proteomes" id="UP001164705">
    <property type="component" value="Chromosome"/>
</dbReference>
<keyword evidence="2" id="KW-1185">Reference proteome</keyword>
<accession>A0A9E8MT54</accession>
<evidence type="ECO:0000313" key="1">
    <source>
        <dbReference type="EMBL" id="WAC00997.1"/>
    </source>
</evidence>
<protein>
    <submittedName>
        <fullName evidence="1">Uncharacterized protein</fullName>
    </submittedName>
</protein>
<name>A0A9E8MT54_9FLAO</name>
<dbReference type="RefSeq" id="WP_267675544.1">
    <property type="nucleotide sequence ID" value="NZ_CP113088.1"/>
</dbReference>
<evidence type="ECO:0000313" key="2">
    <source>
        <dbReference type="Proteomes" id="UP001164705"/>
    </source>
</evidence>
<organism evidence="1 2">
    <name type="scientific">Lacinutrix neustonica</name>
    <dbReference type="NCBI Taxonomy" id="2980107"/>
    <lineage>
        <taxon>Bacteria</taxon>
        <taxon>Pseudomonadati</taxon>
        <taxon>Bacteroidota</taxon>
        <taxon>Flavobacteriia</taxon>
        <taxon>Flavobacteriales</taxon>
        <taxon>Flavobacteriaceae</taxon>
        <taxon>Lacinutrix</taxon>
    </lineage>
</organism>
<sequence>MIHYKLYDTVNNLPDSWDSVQNHDVFLKSNFLKGLECSCPDNITPFYVGIFKAEALVGIAIIQRVEMYFDDIFRDTSDNFLYQKAKQIVAKIVRGNALIVGNLMHTGQHGLYCNTQAITFATYLNTIDQALTQIKAEIRRKHNKKIRIIAFKDYFEEDGIHQNSFFLKSRSCIG</sequence>
<dbReference type="EMBL" id="CP113088">
    <property type="protein sequence ID" value="WAC00997.1"/>
    <property type="molecule type" value="Genomic_DNA"/>
</dbReference>
<proteinExistence type="predicted"/>